<feature type="domain" description="ABC-2 type transporter transmembrane" evidence="7">
    <location>
        <begin position="21"/>
        <end position="356"/>
    </location>
</feature>
<dbReference type="AlphaFoldDB" id="A0A0T9SYS8"/>
<dbReference type="RefSeq" id="WP_004703807.1">
    <property type="nucleotide sequence ID" value="NZ_CABHQE010000025.1"/>
</dbReference>
<keyword evidence="4 6" id="KW-1133">Transmembrane helix</keyword>
<dbReference type="InterPro" id="IPR013525">
    <property type="entry name" value="ABC2_TM"/>
</dbReference>
<evidence type="ECO:0000313" key="8">
    <source>
        <dbReference type="EMBL" id="CNK49678.1"/>
    </source>
</evidence>
<accession>A0A0T9SYS8</accession>
<dbReference type="PANTHER" id="PTHR30294:SF46">
    <property type="entry name" value="ABC TRANSPORTER PERMEASE"/>
    <property type="match status" value="1"/>
</dbReference>
<evidence type="ECO:0000313" key="9">
    <source>
        <dbReference type="Proteomes" id="UP000041595"/>
    </source>
</evidence>
<sequence length="376" mass="42819">MIEYWKAFCHVLIHLIKKPLWLLVLISLSMMSLVYGNHVWKLPVALVDLDHSNMSRSLARKLNSMSRLEIIHYSVEMDTRKDLANKKIFAVIIIPKDTEKNILKGEDISIQASGDATNRLPNGLIQKDILSVYEDTIFEYNKSLAMKSNWSSKDFYSFFQPINPTLIDLYNAGISFSAIIFPGLVSMILQQSLLVACVTITLGLKREDGDLMLFREFLGGVSATFPIWIILSFVVYIILPNVLGYRQTASIMDILVITIPFIFSVIGLSRIITECLLHSGLIYLTLPFITLPVFFISGTIWPLQAMPVTVRFIAYLLPSTWATKAMVGINQMSLPLNDVAKEILFLFILGSIYLTIGEVIYRKRNRLRLRFMPRRV</sequence>
<evidence type="ECO:0000256" key="2">
    <source>
        <dbReference type="ARBA" id="ARBA00022475"/>
    </source>
</evidence>
<dbReference type="Proteomes" id="UP000041595">
    <property type="component" value="Unassembled WGS sequence"/>
</dbReference>
<dbReference type="GO" id="GO:0005886">
    <property type="term" value="C:plasma membrane"/>
    <property type="evidence" value="ECO:0007669"/>
    <property type="project" value="UniProtKB-SubCell"/>
</dbReference>
<keyword evidence="5 6" id="KW-0472">Membrane</keyword>
<proteinExistence type="predicted"/>
<feature type="transmembrane region" description="Helical" evidence="6">
    <location>
        <begin position="20"/>
        <end position="40"/>
    </location>
</feature>
<dbReference type="PANTHER" id="PTHR30294">
    <property type="entry name" value="MEMBRANE COMPONENT OF ABC TRANSPORTER YHHJ-RELATED"/>
    <property type="match status" value="1"/>
</dbReference>
<evidence type="ECO:0000256" key="4">
    <source>
        <dbReference type="ARBA" id="ARBA00022989"/>
    </source>
</evidence>
<dbReference type="EMBL" id="CQEJ01000001">
    <property type="protein sequence ID" value="CNK49678.1"/>
    <property type="molecule type" value="Genomic_DNA"/>
</dbReference>
<keyword evidence="2" id="KW-1003">Cell membrane</keyword>
<evidence type="ECO:0000256" key="3">
    <source>
        <dbReference type="ARBA" id="ARBA00022692"/>
    </source>
</evidence>
<protein>
    <submittedName>
        <fullName evidence="8">ABC-2 family transporter protein</fullName>
    </submittedName>
</protein>
<evidence type="ECO:0000256" key="6">
    <source>
        <dbReference type="SAM" id="Phobius"/>
    </source>
</evidence>
<feature type="transmembrane region" description="Helical" evidence="6">
    <location>
        <begin position="179"/>
        <end position="204"/>
    </location>
</feature>
<evidence type="ECO:0000256" key="5">
    <source>
        <dbReference type="ARBA" id="ARBA00023136"/>
    </source>
</evidence>
<feature type="transmembrane region" description="Helical" evidence="6">
    <location>
        <begin position="251"/>
        <end position="269"/>
    </location>
</feature>
<feature type="transmembrane region" description="Helical" evidence="6">
    <location>
        <begin position="216"/>
        <end position="239"/>
    </location>
</feature>
<keyword evidence="3 6" id="KW-0812">Transmembrane</keyword>
<evidence type="ECO:0000256" key="1">
    <source>
        <dbReference type="ARBA" id="ARBA00004651"/>
    </source>
</evidence>
<comment type="subcellular location">
    <subcellularLocation>
        <location evidence="1">Cell membrane</location>
        <topology evidence="1">Multi-pass membrane protein</topology>
    </subcellularLocation>
</comment>
<dbReference type="InterPro" id="IPR051449">
    <property type="entry name" value="ABC-2_transporter_component"/>
</dbReference>
<dbReference type="Pfam" id="PF12698">
    <property type="entry name" value="ABC2_membrane_3"/>
    <property type="match status" value="1"/>
</dbReference>
<dbReference type="eggNOG" id="COG0842">
    <property type="taxonomic scope" value="Bacteria"/>
</dbReference>
<feature type="transmembrane region" description="Helical" evidence="6">
    <location>
        <begin position="281"/>
        <end position="301"/>
    </location>
</feature>
<feature type="transmembrane region" description="Helical" evidence="6">
    <location>
        <begin position="343"/>
        <end position="361"/>
    </location>
</feature>
<reference evidence="8 9" key="1">
    <citation type="submission" date="2015-03" db="EMBL/GenBank/DDBJ databases">
        <authorList>
            <person name="Murphy D."/>
        </authorList>
    </citation>
    <scope>NUCLEOTIDE SEQUENCE [LARGE SCALE GENOMIC DNA]</scope>
    <source>
        <strain evidence="8 9">IP06005</strain>
    </source>
</reference>
<name>A0A0T9SYS8_YERAL</name>
<gene>
    <name evidence="8" type="ORF">ERS137965_00265</name>
</gene>
<dbReference type="GO" id="GO:0140359">
    <property type="term" value="F:ABC-type transporter activity"/>
    <property type="evidence" value="ECO:0007669"/>
    <property type="project" value="InterPro"/>
</dbReference>
<organism evidence="8 9">
    <name type="scientific">Yersinia aldovae</name>
    <dbReference type="NCBI Taxonomy" id="29483"/>
    <lineage>
        <taxon>Bacteria</taxon>
        <taxon>Pseudomonadati</taxon>
        <taxon>Pseudomonadota</taxon>
        <taxon>Gammaproteobacteria</taxon>
        <taxon>Enterobacterales</taxon>
        <taxon>Yersiniaceae</taxon>
        <taxon>Yersinia</taxon>
    </lineage>
</organism>
<evidence type="ECO:0000259" key="7">
    <source>
        <dbReference type="Pfam" id="PF12698"/>
    </source>
</evidence>
<dbReference type="Gene3D" id="3.40.1710.10">
    <property type="entry name" value="abc type-2 transporter like domain"/>
    <property type="match status" value="1"/>
</dbReference>